<reference evidence="1" key="1">
    <citation type="submission" date="2023-01" db="EMBL/GenBank/DDBJ databases">
        <authorList>
            <person name="Van Ghelder C."/>
            <person name="Rancurel C."/>
        </authorList>
    </citation>
    <scope>NUCLEOTIDE SEQUENCE</scope>
    <source>
        <strain evidence="1">CNCM I-4278</strain>
    </source>
</reference>
<dbReference type="EMBL" id="CAOQHR010000002">
    <property type="protein sequence ID" value="CAI6314124.1"/>
    <property type="molecule type" value="Genomic_DNA"/>
</dbReference>
<dbReference type="AlphaFoldDB" id="A0A9W4U771"/>
<protein>
    <submittedName>
        <fullName evidence="1">Uncharacterized protein</fullName>
    </submittedName>
</protein>
<proteinExistence type="predicted"/>
<keyword evidence="2" id="KW-1185">Reference proteome</keyword>
<sequence>MQLTATVREAVAPHPLDDLLPVPEGAHNNPVTFEVDFGEGFDCDWSQVDYRCPEELFPDLPVTIPTHVELPYLNREDKLLLAQSWVFYGLLSNIFGRCIRKQDVFSNNRLCQHKLIGLLRPWHRNLCLQSKNDQNQYIQQSRELLRAAAVIIDLLDACPTRDRGQEATELDFPVACTILCVKLFIEYMCEVLDAHVFRSRTPNLHHSREPWFQSSLKVADNVVHAYDGDFHQVDTFEQRTTYFLAMEPGTDFASTCTTRLLRKWFDEHGWCLAVVRSMGKEKYSTWYYLARIARFEKPGKHYECENEQVCRAYDLTSQERQLYQPKHSVTCDGSCPVLPNLLTEFETKLHNIIHDNKIPMLSIKKSDEDLNLSVEAYDGTQRYTAISHVWSDGMGNDRNNQVHRCQLHKIASELETLRRERVRNSWMNGWSMYVRLLNIWPFRHESKLLFWLDTICIPPRYNPNISDQPMSPPGT</sequence>
<evidence type="ECO:0000313" key="2">
    <source>
        <dbReference type="Proteomes" id="UP001152607"/>
    </source>
</evidence>
<organism evidence="1 2">
    <name type="scientific">Periconia digitata</name>
    <dbReference type="NCBI Taxonomy" id="1303443"/>
    <lineage>
        <taxon>Eukaryota</taxon>
        <taxon>Fungi</taxon>
        <taxon>Dikarya</taxon>
        <taxon>Ascomycota</taxon>
        <taxon>Pezizomycotina</taxon>
        <taxon>Dothideomycetes</taxon>
        <taxon>Pleosporomycetidae</taxon>
        <taxon>Pleosporales</taxon>
        <taxon>Massarineae</taxon>
        <taxon>Periconiaceae</taxon>
        <taxon>Periconia</taxon>
    </lineage>
</organism>
<comment type="caution">
    <text evidence="1">The sequence shown here is derived from an EMBL/GenBank/DDBJ whole genome shotgun (WGS) entry which is preliminary data.</text>
</comment>
<dbReference type="PANTHER" id="PTHR39596:SF2">
    <property type="entry name" value="HET DOMAIN PROTEIN (AFU_ORTHOLOGUE AFUA_1G17550)-RELATED"/>
    <property type="match status" value="1"/>
</dbReference>
<dbReference type="Proteomes" id="UP001152607">
    <property type="component" value="Unassembled WGS sequence"/>
</dbReference>
<dbReference type="OrthoDB" id="2426273at2759"/>
<accession>A0A9W4U771</accession>
<evidence type="ECO:0000313" key="1">
    <source>
        <dbReference type="EMBL" id="CAI6314124.1"/>
    </source>
</evidence>
<dbReference type="PANTHER" id="PTHR39596">
    <property type="match status" value="1"/>
</dbReference>
<name>A0A9W4U771_9PLEO</name>
<gene>
    <name evidence="1" type="ORF">PDIGIT_LOCUS3333</name>
</gene>